<dbReference type="SMART" id="SM00484">
    <property type="entry name" value="XPGI"/>
    <property type="match status" value="1"/>
</dbReference>
<protein>
    <submittedName>
        <fullName evidence="3">PIN domain-like protein</fullName>
    </submittedName>
</protein>
<evidence type="ECO:0000313" key="3">
    <source>
        <dbReference type="EMBL" id="KAJ7084782.1"/>
    </source>
</evidence>
<dbReference type="Pfam" id="PF00867">
    <property type="entry name" value="XPG_I"/>
    <property type="match status" value="1"/>
</dbReference>
<dbReference type="GO" id="GO:0017108">
    <property type="term" value="F:5'-flap endonuclease activity"/>
    <property type="evidence" value="ECO:0007669"/>
    <property type="project" value="TreeGrafter"/>
</dbReference>
<dbReference type="Gene3D" id="3.40.50.1010">
    <property type="entry name" value="5'-nuclease"/>
    <property type="match status" value="2"/>
</dbReference>
<sequence length="516" mass="56565">MGIPKLWEIIDPAAESRSLLNLATVEGFKINNRGLRTFKVIGIDISIRINAIESALKAARVFHPGPGGQRVVLEKLFYQFCNLITLAPLTPVFVFDGPGRPSVKHGTRVVNRPAQLTGRLKNMITSFGFYFHDAPGEAEAELAMLNEHGDIDGIITEDSDTFVFGAKLVIRTSGPSVQDRARIYTQASIENKVSLDKDGFFLCALLIGGDYGPGIPGVGITVAHALAACGFGGQLAGILTSCEGIEQIRCLKEWRESLRQELRRNSSGRLGRRQLVLAEAIQETFPDLEIARLYLHPLTSRSPDCIGIAPSIALWKPREPSVPQLSAFCSNYFAWTGSHLLKKLNSNLWPGVAFQMICSRYILYGSKQKLFVSPSTQARLIKIGKARGNNHTSADLAPLDIHRVRVSANNFVALAGLDSLPPIAEVDLKLVSIPKLILAVATRDTSHAKTELSSLLISEEIDFEDLSDEGRDSDVGKNRAEDKTQEAFEVMDSDEDDLLKMHHILAEEGIIDLTSD</sequence>
<gene>
    <name evidence="3" type="ORF">B0H15DRAFT_380533</name>
</gene>
<dbReference type="PRINTS" id="PR00853">
    <property type="entry name" value="XPGRADSUPER"/>
</dbReference>
<evidence type="ECO:0000313" key="4">
    <source>
        <dbReference type="Proteomes" id="UP001222325"/>
    </source>
</evidence>
<dbReference type="PANTHER" id="PTHR11081">
    <property type="entry name" value="FLAP ENDONUCLEASE FAMILY MEMBER"/>
    <property type="match status" value="1"/>
</dbReference>
<dbReference type="InterPro" id="IPR036279">
    <property type="entry name" value="5-3_exonuclease_C_sf"/>
</dbReference>
<dbReference type="PANTHER" id="PTHR11081:SF75">
    <property type="entry name" value="ENDONUCLEASE, PUTATIVE (AFU_ORTHOLOGUE AFUA_3G13260)-RELATED"/>
    <property type="match status" value="1"/>
</dbReference>
<feature type="compositionally biased region" description="Basic and acidic residues" evidence="1">
    <location>
        <begin position="468"/>
        <end position="486"/>
    </location>
</feature>
<evidence type="ECO:0000256" key="1">
    <source>
        <dbReference type="SAM" id="MobiDB-lite"/>
    </source>
</evidence>
<organism evidence="3 4">
    <name type="scientific">Mycena belliarum</name>
    <dbReference type="NCBI Taxonomy" id="1033014"/>
    <lineage>
        <taxon>Eukaryota</taxon>
        <taxon>Fungi</taxon>
        <taxon>Dikarya</taxon>
        <taxon>Basidiomycota</taxon>
        <taxon>Agaricomycotina</taxon>
        <taxon>Agaricomycetes</taxon>
        <taxon>Agaricomycetidae</taxon>
        <taxon>Agaricales</taxon>
        <taxon>Marasmiineae</taxon>
        <taxon>Mycenaceae</taxon>
        <taxon>Mycena</taxon>
    </lineage>
</organism>
<dbReference type="GO" id="GO:0006281">
    <property type="term" value="P:DNA repair"/>
    <property type="evidence" value="ECO:0007669"/>
    <property type="project" value="UniProtKB-ARBA"/>
</dbReference>
<feature type="domain" description="XPG-I" evidence="2">
    <location>
        <begin position="125"/>
        <end position="195"/>
    </location>
</feature>
<dbReference type="InterPro" id="IPR006086">
    <property type="entry name" value="XPG-I_dom"/>
</dbReference>
<name>A0AAD6U2J3_9AGAR</name>
<dbReference type="AlphaFoldDB" id="A0AAD6U2J3"/>
<reference evidence="3" key="1">
    <citation type="submission" date="2023-03" db="EMBL/GenBank/DDBJ databases">
        <title>Massive genome expansion in bonnet fungi (Mycena s.s.) driven by repeated elements and novel gene families across ecological guilds.</title>
        <authorList>
            <consortium name="Lawrence Berkeley National Laboratory"/>
            <person name="Harder C.B."/>
            <person name="Miyauchi S."/>
            <person name="Viragh M."/>
            <person name="Kuo A."/>
            <person name="Thoen E."/>
            <person name="Andreopoulos B."/>
            <person name="Lu D."/>
            <person name="Skrede I."/>
            <person name="Drula E."/>
            <person name="Henrissat B."/>
            <person name="Morin E."/>
            <person name="Kohler A."/>
            <person name="Barry K."/>
            <person name="LaButti K."/>
            <person name="Morin E."/>
            <person name="Salamov A."/>
            <person name="Lipzen A."/>
            <person name="Mereny Z."/>
            <person name="Hegedus B."/>
            <person name="Baldrian P."/>
            <person name="Stursova M."/>
            <person name="Weitz H."/>
            <person name="Taylor A."/>
            <person name="Grigoriev I.V."/>
            <person name="Nagy L.G."/>
            <person name="Martin F."/>
            <person name="Kauserud H."/>
        </authorList>
    </citation>
    <scope>NUCLEOTIDE SEQUENCE</scope>
    <source>
        <strain evidence="3">CBHHK173m</strain>
    </source>
</reference>
<proteinExistence type="predicted"/>
<accession>A0AAD6U2J3</accession>
<dbReference type="CDD" id="cd09870">
    <property type="entry name" value="PIN_YEN1"/>
    <property type="match status" value="1"/>
</dbReference>
<keyword evidence="4" id="KW-1185">Reference proteome</keyword>
<dbReference type="SUPFAM" id="SSF88723">
    <property type="entry name" value="PIN domain-like"/>
    <property type="match status" value="1"/>
</dbReference>
<comment type="caution">
    <text evidence="3">The sequence shown here is derived from an EMBL/GenBank/DDBJ whole genome shotgun (WGS) entry which is preliminary data.</text>
</comment>
<dbReference type="EMBL" id="JARJCN010000036">
    <property type="protein sequence ID" value="KAJ7084782.1"/>
    <property type="molecule type" value="Genomic_DNA"/>
</dbReference>
<dbReference type="Proteomes" id="UP001222325">
    <property type="component" value="Unassembled WGS sequence"/>
</dbReference>
<feature type="region of interest" description="Disordered" evidence="1">
    <location>
        <begin position="467"/>
        <end position="486"/>
    </location>
</feature>
<dbReference type="InterPro" id="IPR029060">
    <property type="entry name" value="PIN-like_dom_sf"/>
</dbReference>
<dbReference type="SUPFAM" id="SSF47807">
    <property type="entry name" value="5' to 3' exonuclease, C-terminal subdomain"/>
    <property type="match status" value="1"/>
</dbReference>
<dbReference type="InterPro" id="IPR006084">
    <property type="entry name" value="XPG/Rad2"/>
</dbReference>
<evidence type="ECO:0000259" key="2">
    <source>
        <dbReference type="SMART" id="SM00484"/>
    </source>
</evidence>